<dbReference type="PANTHER" id="PTHR11461">
    <property type="entry name" value="SERINE PROTEASE INHIBITOR, SERPIN"/>
    <property type="match status" value="1"/>
</dbReference>
<evidence type="ECO:0000256" key="9">
    <source>
        <dbReference type="RuleBase" id="RU000411"/>
    </source>
</evidence>
<dbReference type="SMART" id="SM00093">
    <property type="entry name" value="SERPIN"/>
    <property type="match status" value="1"/>
</dbReference>
<gene>
    <name evidence="11" type="primary">serpine1</name>
</gene>
<feature type="domain" description="Serpin" evidence="10">
    <location>
        <begin position="54"/>
        <end position="413"/>
    </location>
</feature>
<keyword evidence="12" id="KW-1185">Reference proteome</keyword>
<name>A0A672YLK0_9TELE</name>
<dbReference type="GO" id="GO:0061044">
    <property type="term" value="P:negative regulation of vascular wound healing"/>
    <property type="evidence" value="ECO:0007669"/>
    <property type="project" value="TreeGrafter"/>
</dbReference>
<organism evidence="11 12">
    <name type="scientific">Sphaeramia orbicularis</name>
    <name type="common">orbiculate cardinalfish</name>
    <dbReference type="NCBI Taxonomy" id="375764"/>
    <lineage>
        <taxon>Eukaryota</taxon>
        <taxon>Metazoa</taxon>
        <taxon>Chordata</taxon>
        <taxon>Craniata</taxon>
        <taxon>Vertebrata</taxon>
        <taxon>Euteleostomi</taxon>
        <taxon>Actinopterygii</taxon>
        <taxon>Neopterygii</taxon>
        <taxon>Teleostei</taxon>
        <taxon>Neoteleostei</taxon>
        <taxon>Acanthomorphata</taxon>
        <taxon>Gobiaria</taxon>
        <taxon>Kurtiformes</taxon>
        <taxon>Apogonoidei</taxon>
        <taxon>Apogonidae</taxon>
        <taxon>Apogoninae</taxon>
        <taxon>Sphaeramia</taxon>
    </lineage>
</organism>
<dbReference type="GO" id="GO:0004867">
    <property type="term" value="F:serine-type endopeptidase inhibitor activity"/>
    <property type="evidence" value="ECO:0007669"/>
    <property type="project" value="UniProtKB-KW"/>
</dbReference>
<dbReference type="InterPro" id="IPR023795">
    <property type="entry name" value="Serpin_CS"/>
</dbReference>
<dbReference type="GO" id="GO:0010757">
    <property type="term" value="P:negative regulation of plasminogen activation"/>
    <property type="evidence" value="ECO:0007669"/>
    <property type="project" value="TreeGrafter"/>
</dbReference>
<evidence type="ECO:0000256" key="3">
    <source>
        <dbReference type="ARBA" id="ARBA00022729"/>
    </source>
</evidence>
<evidence type="ECO:0000259" key="10">
    <source>
        <dbReference type="SMART" id="SM00093"/>
    </source>
</evidence>
<proteinExistence type="inferred from homology"/>
<dbReference type="InParanoid" id="A0A672YLK0"/>
<evidence type="ECO:0000313" key="11">
    <source>
        <dbReference type="Ensembl" id="ENSSORP00005005382.1"/>
    </source>
</evidence>
<dbReference type="Gene3D" id="2.30.39.10">
    <property type="entry name" value="Alpha-1-antitrypsin, domain 1"/>
    <property type="match status" value="1"/>
</dbReference>
<accession>A0A672YLK0</accession>
<comment type="similarity">
    <text evidence="1 9">Belongs to the serpin family.</text>
</comment>
<reference evidence="11" key="1">
    <citation type="submission" date="2019-06" db="EMBL/GenBank/DDBJ databases">
        <authorList>
            <consortium name="Wellcome Sanger Institute Data Sharing"/>
        </authorList>
    </citation>
    <scope>NUCLEOTIDE SEQUENCE [LARGE SCALE GENOMIC DNA]</scope>
</reference>
<keyword evidence="3" id="KW-0732">Signal</keyword>
<keyword evidence="4" id="KW-0722">Serine protease inhibitor</keyword>
<evidence type="ECO:0000313" key="12">
    <source>
        <dbReference type="Proteomes" id="UP000472271"/>
    </source>
</evidence>
<dbReference type="InterPro" id="IPR042185">
    <property type="entry name" value="Serpin_sf_2"/>
</dbReference>
<protein>
    <recommendedName>
        <fullName evidence="5">Plasminogen activator inhibitor 1</fullName>
    </recommendedName>
    <alternativeName>
        <fullName evidence="6">Endothelial plasminogen activator inhibitor</fullName>
    </alternativeName>
    <alternativeName>
        <fullName evidence="7">Serpin E1</fullName>
    </alternativeName>
</protein>
<keyword evidence="2" id="KW-0646">Protease inhibitor</keyword>
<dbReference type="InterPro" id="IPR042178">
    <property type="entry name" value="Serpin_sf_1"/>
</dbReference>
<reference evidence="11" key="2">
    <citation type="submission" date="2025-08" db="UniProtKB">
        <authorList>
            <consortium name="Ensembl"/>
        </authorList>
    </citation>
    <scope>IDENTIFICATION</scope>
</reference>
<dbReference type="Gene3D" id="3.30.497.10">
    <property type="entry name" value="Antithrombin, subunit I, domain 2"/>
    <property type="match status" value="1"/>
</dbReference>
<dbReference type="PANTHER" id="PTHR11461:SF49">
    <property type="entry name" value="PLASMINOGEN ACTIVATOR INHIBITOR 1"/>
    <property type="match status" value="1"/>
</dbReference>
<dbReference type="Proteomes" id="UP000472271">
    <property type="component" value="Chromosome 18"/>
</dbReference>
<dbReference type="Ensembl" id="ENSSORT00005005539.1">
    <property type="protein sequence ID" value="ENSSORP00005005382.1"/>
    <property type="gene ID" value="ENSSORG00005003179.1"/>
</dbReference>
<dbReference type="Pfam" id="PF00079">
    <property type="entry name" value="Serpin"/>
    <property type="match status" value="1"/>
</dbReference>
<dbReference type="PROSITE" id="PS00284">
    <property type="entry name" value="SERPIN"/>
    <property type="match status" value="1"/>
</dbReference>
<dbReference type="InterPro" id="IPR036186">
    <property type="entry name" value="Serpin_sf"/>
</dbReference>
<dbReference type="SUPFAM" id="SSF56574">
    <property type="entry name" value="Serpins"/>
    <property type="match status" value="1"/>
</dbReference>
<evidence type="ECO:0000256" key="5">
    <source>
        <dbReference type="ARBA" id="ARBA00040523"/>
    </source>
</evidence>
<reference evidence="11" key="3">
    <citation type="submission" date="2025-09" db="UniProtKB">
        <authorList>
            <consortium name="Ensembl"/>
        </authorList>
    </citation>
    <scope>IDENTIFICATION</scope>
</reference>
<evidence type="ECO:0000256" key="2">
    <source>
        <dbReference type="ARBA" id="ARBA00022690"/>
    </source>
</evidence>
<dbReference type="GO" id="GO:0005615">
    <property type="term" value="C:extracellular space"/>
    <property type="evidence" value="ECO:0007669"/>
    <property type="project" value="InterPro"/>
</dbReference>
<dbReference type="InterPro" id="IPR000215">
    <property type="entry name" value="Serpin_fam"/>
</dbReference>
<dbReference type="AlphaFoldDB" id="A0A672YLK0"/>
<evidence type="ECO:0000256" key="4">
    <source>
        <dbReference type="ARBA" id="ARBA00022900"/>
    </source>
</evidence>
<evidence type="ECO:0000256" key="1">
    <source>
        <dbReference type="ARBA" id="ARBA00009500"/>
    </source>
</evidence>
<sequence>LPSVMHLTCLCEDESEELVSVMAFMMLCAHILLLLAVSSSCLGSLQDKQTDFGLKVFSQLTEDSVNQNVAFSPYGVASVLAMAQLGAAGNTHKALTTTMGFSLRQRGLSRQQRLLQRDISTEEGVEVASGVMVERKMSLEKGYRRALAKAFQTHPHQVDFTKPDQVVGIINAWVSDHTAGSIPEFLRSGSLTDETRLVLLNALHFQGRWKVPFDPKFTHERMFHCANGSMVPVHMMRLTSRFNYGEFVTAGGVDYDVIEVPYDGDSLSMFLVSPFEPEVPLSVLSTDLSSQTLKQWRTELRNAKRQLAMPRFTLTSEVNMKAALMNMGLGDMFNLATADFTGITTDERLCVSQILQKVKIEVNERGTKAAAATAAVMFSRMAVEEITLDRPFLFLIQHKHTGAVLFMGQFNQPQ</sequence>
<dbReference type="InterPro" id="IPR023796">
    <property type="entry name" value="Serpin_dom"/>
</dbReference>
<evidence type="ECO:0000256" key="8">
    <source>
        <dbReference type="ARBA" id="ARBA00066062"/>
    </source>
</evidence>
<evidence type="ECO:0000256" key="7">
    <source>
        <dbReference type="ARBA" id="ARBA00043166"/>
    </source>
</evidence>
<dbReference type="FunFam" id="3.30.497.10:FF:000006">
    <property type="entry name" value="Plasminogen activator inhibitor 1"/>
    <property type="match status" value="1"/>
</dbReference>
<evidence type="ECO:0000256" key="6">
    <source>
        <dbReference type="ARBA" id="ARBA00041825"/>
    </source>
</evidence>
<comment type="subunit">
    <text evidence="8">Forms a heterodimer with TMPRSS7. Interacts with VTN. Binds LRP1B; binding is followed by internalization and degradation. Interacts with PPP1CB. In complex with PLAU/uPA, interacts with PLAUR/uPAR. Interacts with SORL1 and LRP1, either alone or in complex with PLAU; these interactions are abolished in the presence of LRPAP1/RAP. The ternary complex composed of PLAUR-PLAU-PAI1 also interacts with SORL1. Interacts with PLAT/tPA. Also interacts with SORL1, when complexed to PLAT/tPA.</text>
</comment>